<keyword evidence="3" id="KW-0813">Transport</keyword>
<proteinExistence type="inferred from homology"/>
<sequence>MQGVAKSKTFPWGALPLYLGFFGTGIGVALPGALLPALQMRWHLQDEQSGRLFLMAWIGSSLGALLVRRSLRTTLVFGSLGVAVGAAGLALSGGHGVNALMALYGMGLGATMTSVSLIRQQQTVGSGTEMVRLNLVWAIGACACPSLTVHALGAGDFGPVLLGLAGCFLALAGAALAQRELMVLTAGAEVGDAWAIFRRMPLGLIAMIFLVTGIEASAGGWLTTYTRRGGHELAEAVAAPTCLWAGLLLSRLFWSVRDKWLSEAVVVRGSLVLMTAAAVLLVATTHGVAILAAAFLLGFGIGPTYPLLLGWALRYQRGGAIFFVAGVGSACLPWMTGLVSAERGSLRMGLVVPMVGTAVMLLVAMVSPVRSWGGAVPVKTRFGTPLGDNPG</sequence>
<comment type="similarity">
    <text evidence="2">Belongs to the major facilitator superfamily.</text>
</comment>
<evidence type="ECO:0000313" key="9">
    <source>
        <dbReference type="Proteomes" id="UP000000343"/>
    </source>
</evidence>
<evidence type="ECO:0000256" key="4">
    <source>
        <dbReference type="ARBA" id="ARBA00022692"/>
    </source>
</evidence>
<dbReference type="Proteomes" id="UP000000343">
    <property type="component" value="Plasmid pACIX902"/>
</dbReference>
<evidence type="ECO:0000256" key="1">
    <source>
        <dbReference type="ARBA" id="ARBA00004127"/>
    </source>
</evidence>
<keyword evidence="5 7" id="KW-1133">Transmembrane helix</keyword>
<dbReference type="SUPFAM" id="SSF103473">
    <property type="entry name" value="MFS general substrate transporter"/>
    <property type="match status" value="1"/>
</dbReference>
<dbReference type="GO" id="GO:0016020">
    <property type="term" value="C:membrane"/>
    <property type="evidence" value="ECO:0007669"/>
    <property type="project" value="TreeGrafter"/>
</dbReference>
<dbReference type="OrthoDB" id="119473at2"/>
<keyword evidence="8" id="KW-0614">Plasmid</keyword>
<feature type="transmembrane region" description="Helical" evidence="7">
    <location>
        <begin position="320"/>
        <end position="340"/>
    </location>
</feature>
<accession>E8X6V5</accession>
<evidence type="ECO:0000256" key="6">
    <source>
        <dbReference type="ARBA" id="ARBA00023136"/>
    </source>
</evidence>
<keyword evidence="6 7" id="KW-0472">Membrane</keyword>
<feature type="transmembrane region" description="Helical" evidence="7">
    <location>
        <begin position="233"/>
        <end position="253"/>
    </location>
</feature>
<dbReference type="InterPro" id="IPR036259">
    <property type="entry name" value="MFS_trans_sf"/>
</dbReference>
<dbReference type="HOGENOM" id="CLU_059352_0_0_0"/>
<dbReference type="Gene3D" id="1.20.1250.20">
    <property type="entry name" value="MFS general substrate transporter like domains"/>
    <property type="match status" value="1"/>
</dbReference>
<dbReference type="KEGG" id="acm:AciX9_3981"/>
<comment type="subcellular location">
    <subcellularLocation>
        <location evidence="1">Endomembrane system</location>
        <topology evidence="1">Multi-pass membrane protein</topology>
    </subcellularLocation>
</comment>
<evidence type="ECO:0000256" key="5">
    <source>
        <dbReference type="ARBA" id="ARBA00022989"/>
    </source>
</evidence>
<gene>
    <name evidence="8" type="ordered locus">AciX9_3981</name>
</gene>
<feature type="transmembrane region" description="Helical" evidence="7">
    <location>
        <begin position="74"/>
        <end position="93"/>
    </location>
</feature>
<organism evidence="9">
    <name type="scientific">Granulicella tundricola (strain ATCC BAA-1859 / DSM 23138 / MP5ACTX9)</name>
    <dbReference type="NCBI Taxonomy" id="1198114"/>
    <lineage>
        <taxon>Bacteria</taxon>
        <taxon>Pseudomonadati</taxon>
        <taxon>Acidobacteriota</taxon>
        <taxon>Terriglobia</taxon>
        <taxon>Terriglobales</taxon>
        <taxon>Acidobacteriaceae</taxon>
        <taxon>Granulicella</taxon>
    </lineage>
</organism>
<evidence type="ECO:0000313" key="8">
    <source>
        <dbReference type="EMBL" id="ADW71255.1"/>
    </source>
</evidence>
<keyword evidence="4 7" id="KW-0812">Transmembrane</keyword>
<dbReference type="InterPro" id="IPR051788">
    <property type="entry name" value="MFS_Transporter"/>
</dbReference>
<feature type="transmembrane region" description="Helical" evidence="7">
    <location>
        <begin position="12"/>
        <end position="38"/>
    </location>
</feature>
<dbReference type="EMBL" id="CP002482">
    <property type="protein sequence ID" value="ADW71255.1"/>
    <property type="molecule type" value="Genomic_DNA"/>
</dbReference>
<dbReference type="PANTHER" id="PTHR23514">
    <property type="entry name" value="BYPASS OF STOP CODON PROTEIN 6"/>
    <property type="match status" value="1"/>
</dbReference>
<evidence type="ECO:0000256" key="7">
    <source>
        <dbReference type="SAM" id="Phobius"/>
    </source>
</evidence>
<feature type="transmembrane region" description="Helical" evidence="7">
    <location>
        <begin position="265"/>
        <end position="283"/>
    </location>
</feature>
<reference evidence="9" key="1">
    <citation type="submission" date="2011-01" db="EMBL/GenBank/DDBJ databases">
        <title>Complete sequence of plasmid2 of Acidobacterium sp. MP5ACTX9.</title>
        <authorList>
            <consortium name="US DOE Joint Genome Institute"/>
            <person name="Lucas S."/>
            <person name="Copeland A."/>
            <person name="Lapidus A."/>
            <person name="Cheng J.-F."/>
            <person name="Goodwin L."/>
            <person name="Pitluck S."/>
            <person name="Teshima H."/>
            <person name="Detter J.C."/>
            <person name="Han C."/>
            <person name="Tapia R."/>
            <person name="Land M."/>
            <person name="Hauser L."/>
            <person name="Kyrpides N."/>
            <person name="Ivanova N."/>
            <person name="Ovchinnikova G."/>
            <person name="Pagani I."/>
            <person name="Rawat S.R."/>
            <person name="Mannisto M."/>
            <person name="Haggblom M.M."/>
            <person name="Woyke T."/>
        </authorList>
    </citation>
    <scope>NUCLEOTIDE SEQUENCE [LARGE SCALE GENOMIC DNA]</scope>
    <source>
        <strain evidence="9">MP5ACTX9</strain>
        <plasmid evidence="9">Plasmid pACIX902</plasmid>
    </source>
</reference>
<evidence type="ECO:0000256" key="3">
    <source>
        <dbReference type="ARBA" id="ARBA00022448"/>
    </source>
</evidence>
<feature type="transmembrane region" description="Helical" evidence="7">
    <location>
        <begin position="50"/>
        <end position="67"/>
    </location>
</feature>
<feature type="transmembrane region" description="Helical" evidence="7">
    <location>
        <begin position="130"/>
        <end position="151"/>
    </location>
</feature>
<dbReference type="PANTHER" id="PTHR23514:SF3">
    <property type="entry name" value="BYPASS OF STOP CODON PROTEIN 6"/>
    <property type="match status" value="1"/>
</dbReference>
<dbReference type="AlphaFoldDB" id="E8X6V5"/>
<feature type="transmembrane region" description="Helical" evidence="7">
    <location>
        <begin position="289"/>
        <end position="313"/>
    </location>
</feature>
<geneLocation type="plasmid" evidence="8 9">
    <name>pACIX902</name>
</geneLocation>
<protein>
    <submittedName>
        <fullName evidence="8">Transporter, major facilitator family</fullName>
    </submittedName>
</protein>
<keyword evidence="9" id="KW-1185">Reference proteome</keyword>
<name>E8X6V5_GRATM</name>
<feature type="transmembrane region" description="Helical" evidence="7">
    <location>
        <begin position="157"/>
        <end position="177"/>
    </location>
</feature>
<dbReference type="GO" id="GO:0012505">
    <property type="term" value="C:endomembrane system"/>
    <property type="evidence" value="ECO:0007669"/>
    <property type="project" value="UniProtKB-SubCell"/>
</dbReference>
<feature type="transmembrane region" description="Helical" evidence="7">
    <location>
        <begin position="202"/>
        <end position="221"/>
    </location>
</feature>
<evidence type="ECO:0000256" key="2">
    <source>
        <dbReference type="ARBA" id="ARBA00008335"/>
    </source>
</evidence>
<feature type="transmembrane region" description="Helical" evidence="7">
    <location>
        <begin position="346"/>
        <end position="366"/>
    </location>
</feature>
<feature type="transmembrane region" description="Helical" evidence="7">
    <location>
        <begin position="99"/>
        <end position="118"/>
    </location>
</feature>